<comment type="caution">
    <text evidence="1">The sequence shown here is derived from an EMBL/GenBank/DDBJ whole genome shotgun (WGS) entry which is preliminary data.</text>
</comment>
<protein>
    <submittedName>
        <fullName evidence="1">16826_t:CDS:1</fullName>
    </submittedName>
</protein>
<proteinExistence type="predicted"/>
<feature type="non-terminal residue" evidence="1">
    <location>
        <position position="93"/>
    </location>
</feature>
<accession>A0ACA9RLQ0</accession>
<dbReference type="EMBL" id="CAJVPW010075287">
    <property type="protein sequence ID" value="CAG8796942.1"/>
    <property type="molecule type" value="Genomic_DNA"/>
</dbReference>
<sequence length="93" mass="11446">TDVSEETYEFYLKQKKWELTKDAKEKAFNIAFPDKDECLEFMRNLLRYYEAITSEFNDIENIIPRDRKDEYYVKMQTWKKEKLNWALNDADKD</sequence>
<keyword evidence="2" id="KW-1185">Reference proteome</keyword>
<evidence type="ECO:0000313" key="2">
    <source>
        <dbReference type="Proteomes" id="UP000789366"/>
    </source>
</evidence>
<evidence type="ECO:0000313" key="1">
    <source>
        <dbReference type="EMBL" id="CAG8796942.1"/>
    </source>
</evidence>
<reference evidence="1" key="1">
    <citation type="submission" date="2021-06" db="EMBL/GenBank/DDBJ databases">
        <authorList>
            <person name="Kallberg Y."/>
            <person name="Tangrot J."/>
            <person name="Rosling A."/>
        </authorList>
    </citation>
    <scope>NUCLEOTIDE SEQUENCE</scope>
    <source>
        <strain evidence="1">28 12/20/2015</strain>
    </source>
</reference>
<gene>
    <name evidence="1" type="ORF">SPELUC_LOCUS17712</name>
</gene>
<organism evidence="1 2">
    <name type="scientific">Cetraspora pellucida</name>
    <dbReference type="NCBI Taxonomy" id="1433469"/>
    <lineage>
        <taxon>Eukaryota</taxon>
        <taxon>Fungi</taxon>
        <taxon>Fungi incertae sedis</taxon>
        <taxon>Mucoromycota</taxon>
        <taxon>Glomeromycotina</taxon>
        <taxon>Glomeromycetes</taxon>
        <taxon>Diversisporales</taxon>
        <taxon>Gigasporaceae</taxon>
        <taxon>Cetraspora</taxon>
    </lineage>
</organism>
<feature type="non-terminal residue" evidence="1">
    <location>
        <position position="1"/>
    </location>
</feature>
<dbReference type="Proteomes" id="UP000789366">
    <property type="component" value="Unassembled WGS sequence"/>
</dbReference>
<name>A0ACA9RLQ0_9GLOM</name>